<keyword evidence="2" id="KW-0732">Signal</keyword>
<organism evidence="3 4">
    <name type="scientific">Diabrotica virgifera virgifera</name>
    <name type="common">western corn rootworm</name>
    <dbReference type="NCBI Taxonomy" id="50390"/>
    <lineage>
        <taxon>Eukaryota</taxon>
        <taxon>Metazoa</taxon>
        <taxon>Ecdysozoa</taxon>
        <taxon>Arthropoda</taxon>
        <taxon>Hexapoda</taxon>
        <taxon>Insecta</taxon>
        <taxon>Pterygota</taxon>
        <taxon>Neoptera</taxon>
        <taxon>Endopterygota</taxon>
        <taxon>Coleoptera</taxon>
        <taxon>Polyphaga</taxon>
        <taxon>Cucujiformia</taxon>
        <taxon>Chrysomeloidea</taxon>
        <taxon>Chrysomelidae</taxon>
        <taxon>Galerucinae</taxon>
        <taxon>Diabroticina</taxon>
        <taxon>Diabroticites</taxon>
        <taxon>Diabrotica</taxon>
    </lineage>
</organism>
<feature type="signal peptide" evidence="2">
    <location>
        <begin position="1"/>
        <end position="18"/>
    </location>
</feature>
<dbReference type="InterPro" id="IPR010562">
    <property type="entry name" value="Haemolymph_juvenile_hormone-bd"/>
</dbReference>
<feature type="region of interest" description="Disordered" evidence="1">
    <location>
        <begin position="253"/>
        <end position="320"/>
    </location>
</feature>
<evidence type="ECO:0000313" key="3">
    <source>
        <dbReference type="EnsemblMetazoa" id="XP_050512764.1"/>
    </source>
</evidence>
<dbReference type="Gene3D" id="3.15.10.30">
    <property type="entry name" value="Haemolymph juvenile hormone binding protein"/>
    <property type="match status" value="1"/>
</dbReference>
<evidence type="ECO:0000313" key="4">
    <source>
        <dbReference type="Proteomes" id="UP001652700"/>
    </source>
</evidence>
<proteinExistence type="predicted"/>
<dbReference type="Pfam" id="PF06585">
    <property type="entry name" value="JHBP"/>
    <property type="match status" value="1"/>
</dbReference>
<name>A0ABM5KRE7_DIAVI</name>
<accession>A0ABM5KRE7</accession>
<evidence type="ECO:0000256" key="2">
    <source>
        <dbReference type="SAM" id="SignalP"/>
    </source>
</evidence>
<dbReference type="InterPro" id="IPR038606">
    <property type="entry name" value="To_sf"/>
</dbReference>
<evidence type="ECO:0000256" key="1">
    <source>
        <dbReference type="SAM" id="MobiDB-lite"/>
    </source>
</evidence>
<dbReference type="Proteomes" id="UP001652700">
    <property type="component" value="Unplaced"/>
</dbReference>
<protein>
    <submittedName>
        <fullName evidence="3">Uncharacterized protein</fullName>
    </submittedName>
</protein>
<dbReference type="EnsemblMetazoa" id="XM_050656807.1">
    <property type="protein sequence ID" value="XP_050512764.1"/>
    <property type="gene ID" value="LOC114329271"/>
</dbReference>
<reference evidence="3" key="1">
    <citation type="submission" date="2025-05" db="UniProtKB">
        <authorList>
            <consortium name="EnsemblMetazoa"/>
        </authorList>
    </citation>
    <scope>IDENTIFICATION</scope>
</reference>
<dbReference type="GeneID" id="114329271"/>
<feature type="chain" id="PRO_5045626212" evidence="2">
    <location>
        <begin position="19"/>
        <end position="320"/>
    </location>
</feature>
<keyword evidence="4" id="KW-1185">Reference proteome</keyword>
<sequence>MLAAKVVLLLGLALFVSAGQDLDKGMEIVKCAQRAISVGVPELGVPSHNPFVVIRNVSWTGSIGVASTHIELNTNKWYGLADWDISAKQINDDEDFEAVFDYTTYWPSFRIVGNYEATVKELFLTQHYKGTYNITMIKPKWTGRISAQKVPTVLTPKPIVDSFTVDWQVADVKCKITGMGIIGDTYALAIQEGIETALNHGLIGNAVGDFLKMRFNTVWYPTGKIWQMMDWCNGGSTDAPTTAAPYTHAPSTAAPYTDAPSTAAPSTAAPSTAAPSTAAPYTDAPSTAAPSTAAPSTAAPSTAAPSTAAPYTDAPSTAAP</sequence>
<dbReference type="RefSeq" id="XP_050512764.1">
    <property type="nucleotide sequence ID" value="XM_050656807.1"/>
</dbReference>